<evidence type="ECO:0000313" key="4">
    <source>
        <dbReference type="Proteomes" id="UP000315995"/>
    </source>
</evidence>
<dbReference type="AlphaFoldDB" id="A0A4Y6Q2X3"/>
<protein>
    <submittedName>
        <fullName evidence="3">PEGA domain-containing protein</fullName>
    </submittedName>
</protein>
<sequence>MIHRFFAVAVLILLTLLALPAFAQDGKQGDSSGASVVILKFETFNADQAVMDDFYMALHEAIDGHPEMHVKPGGDVSINDLILTLGCESANAECLAGLSDFVEGDRIVYGSVERSENVYLFSLKMFDFARGEFVREVSDKTIEGNTEQIKQGVRAVIEGFLYGDVGKLEVAVNGASDAEVFFDGEKVGQGPTTLSKLPLGEHAVTVRTADGQKKSKKVMLHRGKVSKVIFDFEGAKAVEAPGAVASNNYAVPGWTAVGLGTVGLVAGVLGTTQVSSYDSEAESMICGDALCPAASTERANKLQDDMDSAYTMSIIGYSVAAVGFAAGGYLLYETYAGGAESEQPSTDETDIEPTVNVGADSASVGVRIGF</sequence>
<dbReference type="Pfam" id="PF08308">
    <property type="entry name" value="PEGA"/>
    <property type="match status" value="1"/>
</dbReference>
<proteinExistence type="predicted"/>
<feature type="domain" description="PEGA" evidence="2">
    <location>
        <begin position="176"/>
        <end position="230"/>
    </location>
</feature>
<dbReference type="Proteomes" id="UP000315995">
    <property type="component" value="Chromosome"/>
</dbReference>
<gene>
    <name evidence="3" type="ORF">FIV42_28420</name>
</gene>
<keyword evidence="4" id="KW-1185">Reference proteome</keyword>
<evidence type="ECO:0000259" key="2">
    <source>
        <dbReference type="Pfam" id="PF08308"/>
    </source>
</evidence>
<organism evidence="3 4">
    <name type="scientific">Persicimonas caeni</name>
    <dbReference type="NCBI Taxonomy" id="2292766"/>
    <lineage>
        <taxon>Bacteria</taxon>
        <taxon>Deltaproteobacteria</taxon>
        <taxon>Bradymonadales</taxon>
        <taxon>Bradymonadaceae</taxon>
        <taxon>Persicimonas</taxon>
    </lineage>
</organism>
<evidence type="ECO:0000256" key="1">
    <source>
        <dbReference type="SAM" id="SignalP"/>
    </source>
</evidence>
<dbReference type="RefSeq" id="WP_141200971.1">
    <property type="nucleotide sequence ID" value="NZ_CP041186.1"/>
</dbReference>
<dbReference type="InterPro" id="IPR013229">
    <property type="entry name" value="PEGA"/>
</dbReference>
<reference evidence="3 4" key="1">
    <citation type="submission" date="2019-06" db="EMBL/GenBank/DDBJ databases">
        <title>Persicimonas caeni gen. nov., sp. nov., a predatory bacterium isolated from solar saltern.</title>
        <authorList>
            <person name="Wang S."/>
        </authorList>
    </citation>
    <scope>NUCLEOTIDE SEQUENCE [LARGE SCALE GENOMIC DNA]</scope>
    <source>
        <strain evidence="3 4">YN101</strain>
    </source>
</reference>
<accession>A0A4Y6Q2X3</accession>
<dbReference type="EMBL" id="CP041186">
    <property type="protein sequence ID" value="QDG54527.1"/>
    <property type="molecule type" value="Genomic_DNA"/>
</dbReference>
<evidence type="ECO:0000313" key="3">
    <source>
        <dbReference type="EMBL" id="QDG54527.1"/>
    </source>
</evidence>
<feature type="chain" id="PRO_5030106918" evidence="1">
    <location>
        <begin position="24"/>
        <end position="370"/>
    </location>
</feature>
<name>A0A4Y6Q2X3_PERCE</name>
<dbReference type="OrthoDB" id="5494226at2"/>
<feature type="signal peptide" evidence="1">
    <location>
        <begin position="1"/>
        <end position="23"/>
    </location>
</feature>
<accession>A0A5B8YEZ7</accession>
<keyword evidence="1" id="KW-0732">Signal</keyword>